<evidence type="ECO:0000313" key="2">
    <source>
        <dbReference type="Proteomes" id="UP000503540"/>
    </source>
</evidence>
<keyword evidence="2" id="KW-1185">Reference proteome</keyword>
<sequence>MNGITNFSANCVAVDTSVSASRGFLALQGIGLSFDGAFVERLHLVNKHVIDTQSPIRTVEQDKPSAGWQHPVTAKAVSGAFVIEAGYAPAPMRAARLRRTAHPASVIRGRHRCRPR</sequence>
<dbReference type="EMBL" id="CP046172">
    <property type="protein sequence ID" value="QIS15131.1"/>
    <property type="molecule type" value="Genomic_DNA"/>
</dbReference>
<proteinExistence type="predicted"/>
<dbReference type="RefSeq" id="WP_167477431.1">
    <property type="nucleotide sequence ID" value="NZ_CP046172.1"/>
</dbReference>
<evidence type="ECO:0000313" key="1">
    <source>
        <dbReference type="EMBL" id="QIS15131.1"/>
    </source>
</evidence>
<name>A0A6G9YPL1_9NOCA</name>
<accession>A0A6G9YPL1</accession>
<organism evidence="1 2">
    <name type="scientific">Nocardia arthritidis</name>
    <dbReference type="NCBI Taxonomy" id="228602"/>
    <lineage>
        <taxon>Bacteria</taxon>
        <taxon>Bacillati</taxon>
        <taxon>Actinomycetota</taxon>
        <taxon>Actinomycetes</taxon>
        <taxon>Mycobacteriales</taxon>
        <taxon>Nocardiaceae</taxon>
        <taxon>Nocardia</taxon>
    </lineage>
</organism>
<gene>
    <name evidence="1" type="ORF">F5544_36515</name>
</gene>
<protein>
    <submittedName>
        <fullName evidence="1">Uncharacterized protein</fullName>
    </submittedName>
</protein>
<dbReference type="AlphaFoldDB" id="A0A6G9YPL1"/>
<reference evidence="1 2" key="1">
    <citation type="journal article" date="2019" name="ACS Chem. Biol.">
        <title>Identification and Mobilization of a Cryptic Antibiotic Biosynthesis Gene Locus from a Human-Pathogenic Nocardia Isolate.</title>
        <authorList>
            <person name="Herisse M."/>
            <person name="Ishida K."/>
            <person name="Porter J.L."/>
            <person name="Howden B."/>
            <person name="Hertweck C."/>
            <person name="Stinear T.P."/>
            <person name="Pidot S.J."/>
        </authorList>
    </citation>
    <scope>NUCLEOTIDE SEQUENCE [LARGE SCALE GENOMIC DNA]</scope>
    <source>
        <strain evidence="1 2">AUSMDU00012717</strain>
    </source>
</reference>
<dbReference type="Proteomes" id="UP000503540">
    <property type="component" value="Chromosome"/>
</dbReference>
<dbReference type="KEGG" id="nah:F5544_36515"/>